<keyword evidence="11 12" id="KW-0535">Nitrogen fixation</keyword>
<dbReference type="PANTHER" id="PTHR32071">
    <property type="entry name" value="TRANSCRIPTIONAL REGULATORY PROTEIN"/>
    <property type="match status" value="1"/>
</dbReference>
<dbReference type="InterPro" id="IPR027417">
    <property type="entry name" value="P-loop_NTPase"/>
</dbReference>
<dbReference type="Gene3D" id="1.10.10.60">
    <property type="entry name" value="Homeodomain-like"/>
    <property type="match status" value="1"/>
</dbReference>
<dbReference type="Pfam" id="PF25601">
    <property type="entry name" value="AAA_lid_14"/>
    <property type="match status" value="1"/>
</dbReference>
<feature type="region of interest" description="Disordered" evidence="13">
    <location>
        <begin position="460"/>
        <end position="511"/>
    </location>
</feature>
<dbReference type="NCBIfam" id="TIGR01817">
    <property type="entry name" value="nifA"/>
    <property type="match status" value="1"/>
</dbReference>
<evidence type="ECO:0000256" key="3">
    <source>
        <dbReference type="ARBA" id="ARBA00015308"/>
    </source>
</evidence>
<evidence type="ECO:0000256" key="5">
    <source>
        <dbReference type="ARBA" id="ARBA00022840"/>
    </source>
</evidence>
<sequence length="552" mass="59993">MLWPPGVEPRRADLETEALHEITRVLAYSADLNKALTSVLHVLRLVLGMENGTVSLFDPVTGEVFIEAAPEMADAERILGRLRPGEGIVGRIFQAGMPMVVPDVGAEPLFLNRTGSWRNLEEEPRAFLGVPVRDARATLGVLTVDRRHREGPISFDRDLRLLAIVAGMIGSRVRLQQLQDPMHRAGAEERTAPPTASEPQPGIVTASARMLGILETLARVAQSRATVLLRGESGTGKELFARAVHDASPRAARPFVAVNCAAIPEQLAESELFGHEKGAFTGATAAQKGRFELADGGTLFLDEIGELPLAAQAKLLRVLQERQFERLGGRRPVTVDVRLVAATNRDLEDAVRQGAFRLDLYHRISVVTVMLPALRERPEDVVPLVDHFLRQLNEENGRHVRLASDAVEEMRRCRWSGNVRQLRNCVERIVVSTAREVVGVEDLACAGCLLETLDAPREVARPAPPTLAPVASSPAPAPSSEAPPASPPPPGSGEDPDASGDDGPAPAGERERIAEALARTGFVQAKAARLLGMTVRQLGWRIRKYGITMQRY</sequence>
<dbReference type="SUPFAM" id="SSF55781">
    <property type="entry name" value="GAF domain-like"/>
    <property type="match status" value="1"/>
</dbReference>
<dbReference type="InterPro" id="IPR002078">
    <property type="entry name" value="Sigma_54_int"/>
</dbReference>
<protein>
    <recommendedName>
        <fullName evidence="3 12">Nif-specific regulatory protein</fullName>
    </recommendedName>
</protein>
<keyword evidence="5" id="KW-0067">ATP-binding</keyword>
<dbReference type="InterPro" id="IPR029016">
    <property type="entry name" value="GAF-like_dom_sf"/>
</dbReference>
<dbReference type="CDD" id="cd00009">
    <property type="entry name" value="AAA"/>
    <property type="match status" value="1"/>
</dbReference>
<proteinExistence type="predicted"/>
<dbReference type="InterPro" id="IPR025662">
    <property type="entry name" value="Sigma_54_int_dom_ATP-bd_1"/>
</dbReference>
<evidence type="ECO:0000256" key="10">
    <source>
        <dbReference type="ARBA" id="ARBA00023163"/>
    </source>
</evidence>
<dbReference type="PANTHER" id="PTHR32071:SF117">
    <property type="entry name" value="PTS-DEPENDENT DIHYDROXYACETONE KINASE OPERON REGULATORY PROTEIN-RELATED"/>
    <property type="match status" value="1"/>
</dbReference>
<reference evidence="16" key="1">
    <citation type="journal article" date="2022" name="Int. J. Syst. Evol. Microbiol.">
        <title>Anaeromyxobacter oryzae sp. nov., Anaeromyxobacter diazotrophicus sp. nov. and Anaeromyxobacter paludicola sp. nov., isolated from paddy soils.</title>
        <authorList>
            <person name="Itoh H."/>
            <person name="Xu Z."/>
            <person name="Mise K."/>
            <person name="Masuda Y."/>
            <person name="Ushijima N."/>
            <person name="Hayakawa C."/>
            <person name="Shiratori Y."/>
            <person name="Senoo K."/>
        </authorList>
    </citation>
    <scope>NUCLEOTIDE SEQUENCE [LARGE SCALE GENOMIC DNA]</scope>
    <source>
        <strain evidence="16">Red232</strain>
    </source>
</reference>
<dbReference type="Pfam" id="PF02954">
    <property type="entry name" value="HTH_8"/>
    <property type="match status" value="1"/>
</dbReference>
<evidence type="ECO:0000256" key="8">
    <source>
        <dbReference type="ARBA" id="ARBA00023125"/>
    </source>
</evidence>
<dbReference type="SUPFAM" id="SSF52540">
    <property type="entry name" value="P-loop containing nucleoside triphosphate hydrolases"/>
    <property type="match status" value="1"/>
</dbReference>
<comment type="subunit">
    <text evidence="2 12">Interacts with sigma-54.</text>
</comment>
<dbReference type="EMBL" id="AP025591">
    <property type="protein sequence ID" value="BDG05800.1"/>
    <property type="molecule type" value="Genomic_DNA"/>
</dbReference>
<keyword evidence="6 12" id="KW-0902">Two-component regulatory system</keyword>
<evidence type="ECO:0000256" key="9">
    <source>
        <dbReference type="ARBA" id="ARBA00023159"/>
    </source>
</evidence>
<evidence type="ECO:0000256" key="4">
    <source>
        <dbReference type="ARBA" id="ARBA00022741"/>
    </source>
</evidence>
<dbReference type="Proteomes" id="UP001162891">
    <property type="component" value="Chromosome"/>
</dbReference>
<dbReference type="Gene3D" id="1.10.8.60">
    <property type="match status" value="1"/>
</dbReference>
<keyword evidence="7 12" id="KW-0805">Transcription regulation</keyword>
<comment type="function">
    <text evidence="1 12">Required for activation of most nif operons, which are directly involved in nitrogen fixation.</text>
</comment>
<organism evidence="15 16">
    <name type="scientific">Anaeromyxobacter oryzae</name>
    <dbReference type="NCBI Taxonomy" id="2918170"/>
    <lineage>
        <taxon>Bacteria</taxon>
        <taxon>Pseudomonadati</taxon>
        <taxon>Myxococcota</taxon>
        <taxon>Myxococcia</taxon>
        <taxon>Myxococcales</taxon>
        <taxon>Cystobacterineae</taxon>
        <taxon>Anaeromyxobacteraceae</taxon>
        <taxon>Anaeromyxobacter</taxon>
    </lineage>
</organism>
<name>A0ABN6MZW1_9BACT</name>
<dbReference type="InterPro" id="IPR003018">
    <property type="entry name" value="GAF"/>
</dbReference>
<dbReference type="InterPro" id="IPR009057">
    <property type="entry name" value="Homeodomain-like_sf"/>
</dbReference>
<dbReference type="InterPro" id="IPR058031">
    <property type="entry name" value="AAA_lid_NorR"/>
</dbReference>
<dbReference type="SUPFAM" id="SSF46689">
    <property type="entry name" value="Homeodomain-like"/>
    <property type="match status" value="1"/>
</dbReference>
<keyword evidence="8 12" id="KW-0238">DNA-binding</keyword>
<dbReference type="Gene3D" id="3.30.450.40">
    <property type="match status" value="1"/>
</dbReference>
<keyword evidence="9 12" id="KW-0010">Activator</keyword>
<evidence type="ECO:0000256" key="7">
    <source>
        <dbReference type="ARBA" id="ARBA00023015"/>
    </source>
</evidence>
<dbReference type="InterPro" id="IPR010113">
    <property type="entry name" value="Nif-specific_regulatory_prot"/>
</dbReference>
<feature type="domain" description="Sigma-54 factor interaction" evidence="14">
    <location>
        <begin position="203"/>
        <end position="431"/>
    </location>
</feature>
<keyword evidence="4" id="KW-0547">Nucleotide-binding</keyword>
<evidence type="ECO:0000256" key="6">
    <source>
        <dbReference type="ARBA" id="ARBA00023012"/>
    </source>
</evidence>
<evidence type="ECO:0000313" key="15">
    <source>
        <dbReference type="EMBL" id="BDG05800.1"/>
    </source>
</evidence>
<dbReference type="PROSITE" id="PS50045">
    <property type="entry name" value="SIGMA54_INTERACT_4"/>
    <property type="match status" value="1"/>
</dbReference>
<dbReference type="Pfam" id="PF00158">
    <property type="entry name" value="Sigma54_activat"/>
    <property type="match status" value="1"/>
</dbReference>
<feature type="compositionally biased region" description="Low complexity" evidence="13">
    <location>
        <begin position="468"/>
        <end position="483"/>
    </location>
</feature>
<evidence type="ECO:0000256" key="11">
    <source>
        <dbReference type="ARBA" id="ARBA00023231"/>
    </source>
</evidence>
<feature type="region of interest" description="Disordered" evidence="13">
    <location>
        <begin position="181"/>
        <end position="202"/>
    </location>
</feature>
<accession>A0ABN6MZW1</accession>
<dbReference type="Gene3D" id="3.40.50.300">
    <property type="entry name" value="P-loop containing nucleotide triphosphate hydrolases"/>
    <property type="match status" value="1"/>
</dbReference>
<feature type="compositionally biased region" description="Basic and acidic residues" evidence="13">
    <location>
        <begin position="181"/>
        <end position="191"/>
    </location>
</feature>
<dbReference type="InterPro" id="IPR002197">
    <property type="entry name" value="HTH_Fis"/>
</dbReference>
<evidence type="ECO:0000256" key="2">
    <source>
        <dbReference type="ARBA" id="ARBA00011135"/>
    </source>
</evidence>
<evidence type="ECO:0000256" key="1">
    <source>
        <dbReference type="ARBA" id="ARBA00002167"/>
    </source>
</evidence>
<dbReference type="PROSITE" id="PS00675">
    <property type="entry name" value="SIGMA54_INTERACT_1"/>
    <property type="match status" value="1"/>
</dbReference>
<dbReference type="InterPro" id="IPR025943">
    <property type="entry name" value="Sigma_54_int_dom_ATP-bd_2"/>
</dbReference>
<dbReference type="Pfam" id="PF01590">
    <property type="entry name" value="GAF"/>
    <property type="match status" value="1"/>
</dbReference>
<keyword evidence="10 12" id="KW-0804">Transcription</keyword>
<dbReference type="InterPro" id="IPR003593">
    <property type="entry name" value="AAA+_ATPase"/>
</dbReference>
<gene>
    <name evidence="15" type="primary">nifA</name>
    <name evidence="15" type="ORF">AMOR_47960</name>
</gene>
<evidence type="ECO:0000313" key="16">
    <source>
        <dbReference type="Proteomes" id="UP001162891"/>
    </source>
</evidence>
<dbReference type="PRINTS" id="PR01590">
    <property type="entry name" value="HTHFIS"/>
</dbReference>
<keyword evidence="16" id="KW-1185">Reference proteome</keyword>
<evidence type="ECO:0000259" key="14">
    <source>
        <dbReference type="PROSITE" id="PS50045"/>
    </source>
</evidence>
<evidence type="ECO:0000256" key="12">
    <source>
        <dbReference type="RuleBase" id="RU368029"/>
    </source>
</evidence>
<evidence type="ECO:0000256" key="13">
    <source>
        <dbReference type="SAM" id="MobiDB-lite"/>
    </source>
</evidence>
<dbReference type="SMART" id="SM00382">
    <property type="entry name" value="AAA"/>
    <property type="match status" value="1"/>
</dbReference>
<dbReference type="PROSITE" id="PS00676">
    <property type="entry name" value="SIGMA54_INTERACT_2"/>
    <property type="match status" value="1"/>
</dbReference>
<dbReference type="SMART" id="SM00065">
    <property type="entry name" value="GAF"/>
    <property type="match status" value="1"/>
</dbReference>